<reference evidence="1" key="1">
    <citation type="submission" date="2021-03" db="EMBL/GenBank/DDBJ databases">
        <authorList>
            <person name="Kanchanasin P."/>
            <person name="Saeng-In P."/>
            <person name="Phongsopitanun W."/>
            <person name="Yuki M."/>
            <person name="Kudo T."/>
            <person name="Ohkuma M."/>
            <person name="Tanasupawat S."/>
        </authorList>
    </citation>
    <scope>NUCLEOTIDE SEQUENCE</scope>
    <source>
        <strain evidence="1">GKU 128</strain>
    </source>
</reference>
<dbReference type="PANTHER" id="PTHR43431:SF7">
    <property type="entry name" value="OXIDOREDUCTASE, SHORT CHAIN DEHYDROGENASE_REDUCTASE FAMILY (AFU_ORTHOLOGUE AFUA_5G14000)"/>
    <property type="match status" value="1"/>
</dbReference>
<dbReference type="Proteomes" id="UP000669179">
    <property type="component" value="Unassembled WGS sequence"/>
</dbReference>
<dbReference type="PANTHER" id="PTHR43431">
    <property type="entry name" value="OXIDOREDUCTASE, SHORT CHAIN DEHYDROGENASE/REDUCTASE FAMILY (AFU_ORTHOLOGUE AFUA_5G14000)"/>
    <property type="match status" value="1"/>
</dbReference>
<name>A0A939T330_9ACTN</name>
<organism evidence="1 2">
    <name type="scientific">Actinomadura barringtoniae</name>
    <dbReference type="NCBI Taxonomy" id="1427535"/>
    <lineage>
        <taxon>Bacteria</taxon>
        <taxon>Bacillati</taxon>
        <taxon>Actinomycetota</taxon>
        <taxon>Actinomycetes</taxon>
        <taxon>Streptosporangiales</taxon>
        <taxon>Thermomonosporaceae</taxon>
        <taxon>Actinomadura</taxon>
    </lineage>
</organism>
<dbReference type="EMBL" id="JAGEOJ010000004">
    <property type="protein sequence ID" value="MBO2447488.1"/>
    <property type="molecule type" value="Genomic_DNA"/>
</dbReference>
<evidence type="ECO:0000313" key="1">
    <source>
        <dbReference type="EMBL" id="MBO2447488.1"/>
    </source>
</evidence>
<dbReference type="RefSeq" id="WP_208255135.1">
    <property type="nucleotide sequence ID" value="NZ_JAGEOJ010000004.1"/>
</dbReference>
<dbReference type="AlphaFoldDB" id="A0A939T330"/>
<gene>
    <name evidence="1" type="ORF">J4573_10350</name>
</gene>
<dbReference type="Gene3D" id="3.40.50.720">
    <property type="entry name" value="NAD(P)-binding Rossmann-like Domain"/>
    <property type="match status" value="1"/>
</dbReference>
<evidence type="ECO:0000313" key="2">
    <source>
        <dbReference type="Proteomes" id="UP000669179"/>
    </source>
</evidence>
<dbReference type="Pfam" id="PF00106">
    <property type="entry name" value="adh_short"/>
    <property type="match status" value="1"/>
</dbReference>
<dbReference type="InterPro" id="IPR002347">
    <property type="entry name" value="SDR_fam"/>
</dbReference>
<accession>A0A939T330</accession>
<keyword evidence="2" id="KW-1185">Reference proteome</keyword>
<protein>
    <submittedName>
        <fullName evidence="1">SDR family NAD(P)-dependent oxidoreductase</fullName>
    </submittedName>
</protein>
<dbReference type="InterPro" id="IPR036291">
    <property type="entry name" value="NAD(P)-bd_dom_sf"/>
</dbReference>
<dbReference type="SUPFAM" id="SSF51735">
    <property type="entry name" value="NAD(P)-binding Rossmann-fold domains"/>
    <property type="match status" value="1"/>
</dbReference>
<sequence>MTTIAVFGTGPGLGLSTARRFGREGFDVTLIARSSDRLGRWRDELAAEGITVTAVTADLADRDHHAELLGRVGPVDVAVFSNLIDHELIRPMADVDEANLAEILDGALVTPLSLIRPVLAGMRERGTGTLLFGLGASAKVPMSALGGYGIAGAGLRNYLLTMNAELSAANVHVAMLTIGVLIERSDAARFFDADAAAGRGLTPPRRDPDELAELYWELHTKRDRAEIDVF</sequence>
<comment type="caution">
    <text evidence="1">The sequence shown here is derived from an EMBL/GenBank/DDBJ whole genome shotgun (WGS) entry which is preliminary data.</text>
</comment>
<proteinExistence type="predicted"/>